<keyword evidence="3 10" id="KW-0808">Transferase</keyword>
<comment type="subcellular location">
    <subcellularLocation>
        <location evidence="10">Cell membrane</location>
        <topology evidence="10">Multi-pass membrane protein</topology>
    </subcellularLocation>
</comment>
<keyword evidence="2 10" id="KW-0444">Lipid biosynthesis</keyword>
<dbReference type="UniPathway" id="UPA00085"/>
<evidence type="ECO:0000256" key="4">
    <source>
        <dbReference type="ARBA" id="ARBA00022692"/>
    </source>
</evidence>
<keyword evidence="11" id="KW-0012">Acyltransferase</keyword>
<comment type="similarity">
    <text evidence="10">Belongs to the PlsY family.</text>
</comment>
<dbReference type="GO" id="GO:0008654">
    <property type="term" value="P:phospholipid biosynthetic process"/>
    <property type="evidence" value="ECO:0007669"/>
    <property type="project" value="UniProtKB-UniRule"/>
</dbReference>
<evidence type="ECO:0000313" key="11">
    <source>
        <dbReference type="EMBL" id="AMW35312.1"/>
    </source>
</evidence>
<feature type="transmembrane region" description="Helical" evidence="10">
    <location>
        <begin position="120"/>
        <end position="142"/>
    </location>
</feature>
<keyword evidence="4 10" id="KW-0812">Transmembrane</keyword>
<evidence type="ECO:0000256" key="5">
    <source>
        <dbReference type="ARBA" id="ARBA00022989"/>
    </source>
</evidence>
<evidence type="ECO:0000256" key="6">
    <source>
        <dbReference type="ARBA" id="ARBA00023098"/>
    </source>
</evidence>
<dbReference type="Proteomes" id="UP000076066">
    <property type="component" value="Chromosome"/>
</dbReference>
<comment type="function">
    <text evidence="10">Catalyzes the transfer of an acyl group from acyl-phosphate (acyl-PO(4)) to glycerol-3-phosphate (G3P) to form lysophosphatidic acid (LPA). This enzyme utilizes acyl-phosphate as fatty acyl donor, but not acyl-CoA or acyl-ACP.</text>
</comment>
<dbReference type="KEGG" id="hjo:AY555_09140"/>
<evidence type="ECO:0000313" key="12">
    <source>
        <dbReference type="Proteomes" id="UP000076066"/>
    </source>
</evidence>
<evidence type="ECO:0000256" key="3">
    <source>
        <dbReference type="ARBA" id="ARBA00022679"/>
    </source>
</evidence>
<keyword evidence="12" id="KW-1185">Reference proteome</keyword>
<dbReference type="RefSeq" id="WP_066135878.1">
    <property type="nucleotide sequence ID" value="NZ_CP014525.1"/>
</dbReference>
<keyword evidence="9 10" id="KW-1208">Phospholipid metabolism</keyword>
<evidence type="ECO:0000256" key="1">
    <source>
        <dbReference type="ARBA" id="ARBA00022475"/>
    </source>
</evidence>
<dbReference type="NCBIfam" id="TIGR00023">
    <property type="entry name" value="glycerol-3-phosphate 1-O-acyltransferase PlsY"/>
    <property type="match status" value="1"/>
</dbReference>
<dbReference type="EC" id="2.3.1.275" evidence="10"/>
<comment type="caution">
    <text evidence="10">Lacks conserved residue(s) required for the propagation of feature annotation.</text>
</comment>
<comment type="subunit">
    <text evidence="10">Probably interacts with PlsX.</text>
</comment>
<evidence type="ECO:0000256" key="8">
    <source>
        <dbReference type="ARBA" id="ARBA00023209"/>
    </source>
</evidence>
<dbReference type="HAMAP" id="MF_01043">
    <property type="entry name" value="PlsY"/>
    <property type="match status" value="1"/>
</dbReference>
<evidence type="ECO:0000256" key="10">
    <source>
        <dbReference type="HAMAP-Rule" id="MF_01043"/>
    </source>
</evidence>
<accession>A0A143DEX4</accession>
<dbReference type="GO" id="GO:0043772">
    <property type="term" value="F:acyl-phosphate glycerol-3-phosphate acyltransferase activity"/>
    <property type="evidence" value="ECO:0007669"/>
    <property type="project" value="UniProtKB-UniRule"/>
</dbReference>
<dbReference type="SMART" id="SM01207">
    <property type="entry name" value="G3P_acyltransf"/>
    <property type="match status" value="1"/>
</dbReference>
<proteinExistence type="inferred from homology"/>
<dbReference type="PANTHER" id="PTHR30309">
    <property type="entry name" value="INNER MEMBRANE PROTEIN YGIH"/>
    <property type="match status" value="1"/>
</dbReference>
<dbReference type="GeneID" id="53317317"/>
<dbReference type="STRING" id="1549855.AY555_09140"/>
<comment type="pathway">
    <text evidence="10">Lipid metabolism; phospholipid metabolism.</text>
</comment>
<keyword evidence="8 10" id="KW-0594">Phospholipid biosynthesis</keyword>
<evidence type="ECO:0000256" key="7">
    <source>
        <dbReference type="ARBA" id="ARBA00023136"/>
    </source>
</evidence>
<keyword evidence="5 10" id="KW-1133">Transmembrane helix</keyword>
<dbReference type="InterPro" id="IPR003811">
    <property type="entry name" value="G3P_acylTferase_PlsY"/>
</dbReference>
<gene>
    <name evidence="10" type="primary">plsY</name>
    <name evidence="11" type="ORF">AY555_09140</name>
</gene>
<dbReference type="EMBL" id="CP014525">
    <property type="protein sequence ID" value="AMW35312.1"/>
    <property type="molecule type" value="Genomic_DNA"/>
</dbReference>
<dbReference type="Pfam" id="PF02660">
    <property type="entry name" value="G3P_acyltransf"/>
    <property type="match status" value="1"/>
</dbReference>
<feature type="transmembrane region" description="Helical" evidence="10">
    <location>
        <begin position="12"/>
        <end position="32"/>
    </location>
</feature>
<comment type="catalytic activity">
    <reaction evidence="10">
        <text>an acyl phosphate + sn-glycerol 3-phosphate = a 1-acyl-sn-glycero-3-phosphate + phosphate</text>
        <dbReference type="Rhea" id="RHEA:34075"/>
        <dbReference type="ChEBI" id="CHEBI:43474"/>
        <dbReference type="ChEBI" id="CHEBI:57597"/>
        <dbReference type="ChEBI" id="CHEBI:57970"/>
        <dbReference type="ChEBI" id="CHEBI:59918"/>
        <dbReference type="EC" id="2.3.1.275"/>
    </reaction>
</comment>
<dbReference type="AlphaFoldDB" id="A0A143DEX4"/>
<protein>
    <recommendedName>
        <fullName evidence="10">Glycerol-3-phosphate acyltransferase</fullName>
    </recommendedName>
    <alternativeName>
        <fullName evidence="10">Acyl-PO4 G3P acyltransferase</fullName>
    </alternativeName>
    <alternativeName>
        <fullName evidence="10">Acyl-phosphate--glycerol-3-phosphate acyltransferase</fullName>
    </alternativeName>
    <alternativeName>
        <fullName evidence="10">G3P acyltransferase</fullName>
        <shortName evidence="10">GPAT</shortName>
        <ecNumber evidence="10">2.3.1.275</ecNumber>
    </alternativeName>
    <alternativeName>
        <fullName evidence="10">Lysophosphatidic acid synthase</fullName>
        <shortName evidence="10">LPA synthase</shortName>
    </alternativeName>
</protein>
<sequence length="205" mass="21418">MFTVPEVPAEITLLLCTVFGYLFGSIPFGVVLTKPFGYDLRSIGSGNIGATNVLRTGRKDLALATLVMDAGKGGIAAALAVILVDTSGSLLAGCAAVLGHNFPIWLRFKGGKGVATTLGVLFLTAWPVGAIACGIWFLMAVLTRYSSLSALMALGTAPVSAWFLASPAHAAAFAGLAILAFVRHHENIRRLFQGTESKIRLGKAQ</sequence>
<dbReference type="GO" id="GO:0005886">
    <property type="term" value="C:plasma membrane"/>
    <property type="evidence" value="ECO:0007669"/>
    <property type="project" value="UniProtKB-SubCell"/>
</dbReference>
<dbReference type="OrthoDB" id="9777124at2"/>
<evidence type="ECO:0000256" key="9">
    <source>
        <dbReference type="ARBA" id="ARBA00023264"/>
    </source>
</evidence>
<evidence type="ECO:0000256" key="2">
    <source>
        <dbReference type="ARBA" id="ARBA00022516"/>
    </source>
</evidence>
<name>A0A143DEX4_9PROT</name>
<dbReference type="PANTHER" id="PTHR30309:SF0">
    <property type="entry name" value="GLYCEROL-3-PHOSPHATE ACYLTRANSFERASE-RELATED"/>
    <property type="match status" value="1"/>
</dbReference>
<keyword evidence="7 10" id="KW-0472">Membrane</keyword>
<organism evidence="11 12">
    <name type="scientific">Haematospirillum jordaniae</name>
    <dbReference type="NCBI Taxonomy" id="1549855"/>
    <lineage>
        <taxon>Bacteria</taxon>
        <taxon>Pseudomonadati</taxon>
        <taxon>Pseudomonadota</taxon>
        <taxon>Alphaproteobacteria</taxon>
        <taxon>Rhodospirillales</taxon>
        <taxon>Novispirillaceae</taxon>
        <taxon>Haematospirillum</taxon>
    </lineage>
</organism>
<feature type="transmembrane region" description="Helical" evidence="10">
    <location>
        <begin position="162"/>
        <end position="182"/>
    </location>
</feature>
<reference evidence="11 12" key="1">
    <citation type="submission" date="2016-02" db="EMBL/GenBank/DDBJ databases">
        <title>Complete Genome of H5569, the type strain of the newly described species Haematospirillium jordaniae.</title>
        <authorList>
            <person name="Nicholson A.C."/>
            <person name="Humrighouse B.W."/>
            <person name="Loparov V."/>
            <person name="McQuiston J.R."/>
        </authorList>
    </citation>
    <scope>NUCLEOTIDE SEQUENCE [LARGE SCALE GENOMIC DNA]</scope>
    <source>
        <strain evidence="11 12">H5569</strain>
    </source>
</reference>
<keyword evidence="1 10" id="KW-1003">Cell membrane</keyword>
<keyword evidence="6 10" id="KW-0443">Lipid metabolism</keyword>